<keyword evidence="2" id="KW-1185">Reference proteome</keyword>
<dbReference type="InterPro" id="IPR008000">
    <property type="entry name" value="Rham/fucose_mutarotase"/>
</dbReference>
<reference evidence="1" key="1">
    <citation type="submission" date="2021-06" db="EMBL/GenBank/DDBJ databases">
        <title>44 bacteria genomes isolated from Dapeng, Shenzhen.</title>
        <authorList>
            <person name="Zheng W."/>
            <person name="Yu S."/>
            <person name="Huang Y."/>
        </authorList>
    </citation>
    <scope>NUCLEOTIDE SEQUENCE</scope>
    <source>
        <strain evidence="1">DP5N28-2</strain>
    </source>
</reference>
<dbReference type="InterPro" id="IPR011008">
    <property type="entry name" value="Dimeric_a/b-barrel"/>
</dbReference>
<dbReference type="PANTHER" id="PTHR43239">
    <property type="entry name" value="UPF0734 PROTEIN DDB_G0273871/DDB_G0273177"/>
    <property type="match status" value="1"/>
</dbReference>
<protein>
    <submittedName>
        <fullName evidence="1">L-rhamnose mutarotase</fullName>
    </submittedName>
</protein>
<dbReference type="Gene3D" id="3.30.70.100">
    <property type="match status" value="1"/>
</dbReference>
<evidence type="ECO:0000313" key="2">
    <source>
        <dbReference type="Proteomes" id="UP000753961"/>
    </source>
</evidence>
<comment type="caution">
    <text evidence="1">The sequence shown here is derived from an EMBL/GenBank/DDBJ whole genome shotgun (WGS) entry which is preliminary data.</text>
</comment>
<proteinExistence type="predicted"/>
<dbReference type="SUPFAM" id="SSF54909">
    <property type="entry name" value="Dimeric alpha+beta barrel"/>
    <property type="match status" value="1"/>
</dbReference>
<sequence length="115" mass="13816">MKRYCLLLDLVDDPDLIREYEEYHKKIWPEVIRSMTDAGVESMEIYRYGSRMAMVMEVNETFSFSRQMQINTENETVQEWEKLMWKYQQAIPGCKPGEKWVLAEKIFSSTNFLNK</sequence>
<accession>A0A953LDU4</accession>
<dbReference type="RefSeq" id="WP_222580787.1">
    <property type="nucleotide sequence ID" value="NZ_JAHVHU010000013.1"/>
</dbReference>
<dbReference type="AlphaFoldDB" id="A0A953LDU4"/>
<evidence type="ECO:0000313" key="1">
    <source>
        <dbReference type="EMBL" id="MBY5959249.1"/>
    </source>
</evidence>
<gene>
    <name evidence="1" type="ORF">KUV50_13940</name>
</gene>
<dbReference type="InterPro" id="IPR052996">
    <property type="entry name" value="Carb_Metab_Mutarotase"/>
</dbReference>
<organism evidence="1 2">
    <name type="scientific">Membranihabitans marinus</name>
    <dbReference type="NCBI Taxonomy" id="1227546"/>
    <lineage>
        <taxon>Bacteria</taxon>
        <taxon>Pseudomonadati</taxon>
        <taxon>Bacteroidota</taxon>
        <taxon>Saprospiria</taxon>
        <taxon>Saprospirales</taxon>
        <taxon>Saprospiraceae</taxon>
        <taxon>Membranihabitans</taxon>
    </lineage>
</organism>
<dbReference type="Pfam" id="PF05336">
    <property type="entry name" value="rhaM"/>
    <property type="match status" value="1"/>
</dbReference>
<name>A0A953LDU4_9BACT</name>
<dbReference type="GO" id="GO:0016857">
    <property type="term" value="F:racemase and epimerase activity, acting on carbohydrates and derivatives"/>
    <property type="evidence" value="ECO:0007669"/>
    <property type="project" value="InterPro"/>
</dbReference>
<dbReference type="PANTHER" id="PTHR43239:SF1">
    <property type="entry name" value="UPF0734 PROTEIN DDB_G0273871_DDB_G0273177"/>
    <property type="match status" value="1"/>
</dbReference>
<dbReference type="EMBL" id="JAHVHU010000013">
    <property type="protein sequence ID" value="MBY5959249.1"/>
    <property type="molecule type" value="Genomic_DNA"/>
</dbReference>
<dbReference type="Proteomes" id="UP000753961">
    <property type="component" value="Unassembled WGS sequence"/>
</dbReference>